<dbReference type="Gene3D" id="3.90.176.10">
    <property type="entry name" value="Toxin ADP-ribosyltransferase, Chain A, domain 1"/>
    <property type="match status" value="1"/>
</dbReference>
<dbReference type="GO" id="GO:0106274">
    <property type="term" value="F:NAD+-protein-arginine ADP-ribosyltransferase activity"/>
    <property type="evidence" value="ECO:0007669"/>
    <property type="project" value="UniProtKB-EC"/>
</dbReference>
<dbReference type="SUPFAM" id="SSF56399">
    <property type="entry name" value="ADP-ribosylation"/>
    <property type="match status" value="1"/>
</dbReference>
<proteinExistence type="inferred from homology"/>
<dbReference type="PROSITE" id="PS50088">
    <property type="entry name" value="ANK_REPEAT"/>
    <property type="match status" value="1"/>
</dbReference>
<dbReference type="Proteomes" id="UP000663881">
    <property type="component" value="Unassembled WGS sequence"/>
</dbReference>
<keyword evidence="7" id="KW-0521">NADP</keyword>
<feature type="repeat" description="ANK" evidence="6">
    <location>
        <begin position="36"/>
        <end position="68"/>
    </location>
</feature>
<dbReference type="InterPro" id="IPR039323">
    <property type="entry name" value="ANKRD_45/46/60"/>
</dbReference>
<evidence type="ECO:0000256" key="6">
    <source>
        <dbReference type="PROSITE-ProRule" id="PRU00023"/>
    </source>
</evidence>
<dbReference type="Pfam" id="PF01129">
    <property type="entry name" value="ART"/>
    <property type="match status" value="1"/>
</dbReference>
<evidence type="ECO:0000313" key="8">
    <source>
        <dbReference type="EMBL" id="CAF1222620.1"/>
    </source>
</evidence>
<evidence type="ECO:0000313" key="10">
    <source>
        <dbReference type="Proteomes" id="UP000663881"/>
    </source>
</evidence>
<comment type="caution">
    <text evidence="9">The sequence shown here is derived from an EMBL/GenBank/DDBJ whole genome shotgun (WGS) entry which is preliminary data.</text>
</comment>
<dbReference type="OrthoDB" id="5314041at2759"/>
<organism evidence="9 10">
    <name type="scientific">Adineta steineri</name>
    <dbReference type="NCBI Taxonomy" id="433720"/>
    <lineage>
        <taxon>Eukaryota</taxon>
        <taxon>Metazoa</taxon>
        <taxon>Spiralia</taxon>
        <taxon>Gnathifera</taxon>
        <taxon>Rotifera</taxon>
        <taxon>Eurotatoria</taxon>
        <taxon>Bdelloidea</taxon>
        <taxon>Adinetida</taxon>
        <taxon>Adinetidae</taxon>
        <taxon>Adineta</taxon>
    </lineage>
</organism>
<dbReference type="Proteomes" id="UP000663891">
    <property type="component" value="Unassembled WGS sequence"/>
</dbReference>
<dbReference type="InterPro" id="IPR036770">
    <property type="entry name" value="Ankyrin_rpt-contain_sf"/>
</dbReference>
<dbReference type="EMBL" id="CAJNON010000366">
    <property type="protein sequence ID" value="CAF1222620.1"/>
    <property type="molecule type" value="Genomic_DNA"/>
</dbReference>
<dbReference type="AlphaFoldDB" id="A0A819RU27"/>
<keyword evidence="7" id="KW-0520">NAD</keyword>
<dbReference type="PANTHER" id="PTHR22677:SF4">
    <property type="entry name" value="USHER SYNDROME TYPE-1G PROTEIN-LIKE PROTEIN"/>
    <property type="match status" value="1"/>
</dbReference>
<dbReference type="Pfam" id="PF12796">
    <property type="entry name" value="Ank_2"/>
    <property type="match status" value="1"/>
</dbReference>
<reference evidence="9" key="1">
    <citation type="submission" date="2021-02" db="EMBL/GenBank/DDBJ databases">
        <authorList>
            <person name="Nowell W R."/>
        </authorList>
    </citation>
    <scope>NUCLEOTIDE SEQUENCE</scope>
</reference>
<protein>
    <recommendedName>
        <fullName evidence="7">NAD(P)(+)--arginine ADP-ribosyltransferase</fullName>
        <ecNumber evidence="7">2.4.2.31</ecNumber>
    </recommendedName>
    <alternativeName>
        <fullName evidence="7">Mono(ADP-ribosyl)transferase</fullName>
    </alternativeName>
</protein>
<evidence type="ECO:0000256" key="4">
    <source>
        <dbReference type="ARBA" id="ARBA00022695"/>
    </source>
</evidence>
<evidence type="ECO:0000256" key="3">
    <source>
        <dbReference type="ARBA" id="ARBA00022679"/>
    </source>
</evidence>
<dbReference type="PROSITE" id="PS50297">
    <property type="entry name" value="ANK_REP_REGION"/>
    <property type="match status" value="1"/>
</dbReference>
<keyword evidence="3 7" id="KW-0808">Transferase</keyword>
<evidence type="ECO:0000256" key="7">
    <source>
        <dbReference type="RuleBase" id="RU361228"/>
    </source>
</evidence>
<dbReference type="GO" id="GO:0016779">
    <property type="term" value="F:nucleotidyltransferase activity"/>
    <property type="evidence" value="ECO:0007669"/>
    <property type="project" value="UniProtKB-KW"/>
</dbReference>
<evidence type="ECO:0000313" key="9">
    <source>
        <dbReference type="EMBL" id="CAF4043250.1"/>
    </source>
</evidence>
<evidence type="ECO:0000256" key="1">
    <source>
        <dbReference type="ARBA" id="ARBA00009558"/>
    </source>
</evidence>
<evidence type="ECO:0000256" key="5">
    <source>
        <dbReference type="ARBA" id="ARBA00047597"/>
    </source>
</evidence>
<dbReference type="EC" id="2.4.2.31" evidence="7"/>
<dbReference type="EMBL" id="CAJOAY010003857">
    <property type="protein sequence ID" value="CAF4043250.1"/>
    <property type="molecule type" value="Genomic_DNA"/>
</dbReference>
<dbReference type="InterPro" id="IPR002110">
    <property type="entry name" value="Ankyrin_rpt"/>
</dbReference>
<keyword evidence="6" id="KW-0040">ANK repeat</keyword>
<comment type="similarity">
    <text evidence="1 7">Belongs to the Arg-specific ADP-ribosyltransferase family.</text>
</comment>
<sequence length="353" mass="39792">MSVSEFYIACRNGDLAAVQRLLPSLTVFDINRMEPNESTALHAASYYGHHEIVQLLLEAGAIRSTLNMYKMTPADEAATPEIKKLFNRRSAEAQGRYTATAHNSDWAKMAIGRSLKSAAHRLANTTGFGNMNTARERIIKAVELRDAQGMDEINYFLSKGCDTNDTSCLLRAYTAETDFYRRLNIRSAQLNSQGGHPSRDIYVHEWSLAFAAQLSKDPTFEKFYWTGTTYRGMKMTEYDLSLYKNKHVKRIVLNSFLSTSKNREVALAFAASPLPDQFSVLCKYVINQPWSALDLKTVSEYPEEEEVLVVPNMCYNITDLKEGNLIEIELVQGDMTSIMSGFVDKTFTTDLDG</sequence>
<comment type="catalytic activity">
    <reaction evidence="5 7">
        <text>L-arginyl-[protein] + NAD(+) = N(omega)-(ADP-D-ribosyl)-L-arginyl-[protein] + nicotinamide + H(+)</text>
        <dbReference type="Rhea" id="RHEA:19149"/>
        <dbReference type="Rhea" id="RHEA-COMP:10532"/>
        <dbReference type="Rhea" id="RHEA-COMP:15087"/>
        <dbReference type="ChEBI" id="CHEBI:15378"/>
        <dbReference type="ChEBI" id="CHEBI:17154"/>
        <dbReference type="ChEBI" id="CHEBI:29965"/>
        <dbReference type="ChEBI" id="CHEBI:57540"/>
        <dbReference type="ChEBI" id="CHEBI:142554"/>
        <dbReference type="EC" id="2.4.2.31"/>
    </reaction>
</comment>
<dbReference type="SUPFAM" id="SSF48403">
    <property type="entry name" value="Ankyrin repeat"/>
    <property type="match status" value="1"/>
</dbReference>
<name>A0A819RU27_9BILA</name>
<dbReference type="PANTHER" id="PTHR22677">
    <property type="entry name" value="ANKYRIN REPEAT DOMAIN-CONTAINING PROTEIN 60"/>
    <property type="match status" value="1"/>
</dbReference>
<keyword evidence="4" id="KW-0548">Nucleotidyltransferase</keyword>
<evidence type="ECO:0000256" key="2">
    <source>
        <dbReference type="ARBA" id="ARBA00022676"/>
    </source>
</evidence>
<dbReference type="Gene3D" id="1.25.40.20">
    <property type="entry name" value="Ankyrin repeat-containing domain"/>
    <property type="match status" value="1"/>
</dbReference>
<keyword evidence="2 7" id="KW-0328">Glycosyltransferase</keyword>
<gene>
    <name evidence="9" type="ORF">OKA104_LOCUS32314</name>
    <name evidence="8" type="ORF">VCS650_LOCUS26804</name>
</gene>
<dbReference type="InterPro" id="IPR000768">
    <property type="entry name" value="ART"/>
</dbReference>
<accession>A0A819RU27</accession>
<dbReference type="SMART" id="SM00248">
    <property type="entry name" value="ANK"/>
    <property type="match status" value="2"/>
</dbReference>